<organism evidence="5 6">
    <name type="scientific">Desulfovibrio fairfieldensis</name>
    <dbReference type="NCBI Taxonomy" id="44742"/>
    <lineage>
        <taxon>Bacteria</taxon>
        <taxon>Pseudomonadati</taxon>
        <taxon>Thermodesulfobacteriota</taxon>
        <taxon>Desulfovibrionia</taxon>
        <taxon>Desulfovibrionales</taxon>
        <taxon>Desulfovibrionaceae</taxon>
        <taxon>Desulfovibrio</taxon>
    </lineage>
</organism>
<sequence>MPYSIPSFDDIRQRQLRDARNLDATAHTDADSDLYIRASATASASEGLYAYQAWQTRQLIPDTSDPEYLEQHCALRGITRKPATRATGTLTFAGRAGAVVPAGIQAKDADEVAYRSTEAVTLAGDADAATAVAACEAMQAGALPGLDAAPVTLLAAPSGVQARALLTLTGGTNAETDAELLSRLLDYMRNPPSGGTAADYRRWAREVPGVADAQAYPLRQGPGTVDVVITGADGIPGADVVQACQGHIDAESPLGAHAAVYAPVLLSVDMTVVLRVSGTATLQSLRGPVTDALLAQFAALRPGDPLILARCIAAVSGLEGVADVAIREPAANPAPTALQWCRLGGLTLEAL</sequence>
<evidence type="ECO:0000313" key="5">
    <source>
        <dbReference type="EMBL" id="AMD90306.1"/>
    </source>
</evidence>
<dbReference type="InterPro" id="IPR058531">
    <property type="entry name" value="Baseplate_J_M"/>
</dbReference>
<evidence type="ECO:0000256" key="1">
    <source>
        <dbReference type="ARBA" id="ARBA00038087"/>
    </source>
</evidence>
<dbReference type="Pfam" id="PF26078">
    <property type="entry name" value="Baseplate_J_M"/>
    <property type="match status" value="1"/>
</dbReference>
<proteinExistence type="inferred from homology"/>
<gene>
    <name evidence="5" type="ORF">AXF13_09315</name>
</gene>
<dbReference type="InterPro" id="IPR052399">
    <property type="entry name" value="Phage_Baseplate_Assmbl_Protein"/>
</dbReference>
<dbReference type="InterPro" id="IPR058530">
    <property type="entry name" value="Baseplate_J-like_C"/>
</dbReference>
<evidence type="ECO:0000313" key="6">
    <source>
        <dbReference type="Proteomes" id="UP000069241"/>
    </source>
</evidence>
<feature type="domain" description="Baseplate J-like C-terminal" evidence="4">
    <location>
        <begin position="269"/>
        <end position="348"/>
    </location>
</feature>
<evidence type="ECO:0000259" key="2">
    <source>
        <dbReference type="Pfam" id="PF04865"/>
    </source>
</evidence>
<dbReference type="Proteomes" id="UP000069241">
    <property type="component" value="Chromosome"/>
</dbReference>
<dbReference type="Pfam" id="PF04865">
    <property type="entry name" value="Baseplate_J"/>
    <property type="match status" value="1"/>
</dbReference>
<accession>A0A120KMA7</accession>
<dbReference type="AlphaFoldDB" id="A0A120KMA7"/>
<dbReference type="InterPro" id="IPR006949">
    <property type="entry name" value="Barrel_Baseplate_J-like"/>
</dbReference>
<keyword evidence="6" id="KW-1185">Reference proteome</keyword>
<feature type="domain" description="Baseplate protein J-like barrel" evidence="2">
    <location>
        <begin position="89"/>
        <end position="166"/>
    </location>
</feature>
<evidence type="ECO:0000259" key="4">
    <source>
        <dbReference type="Pfam" id="PF26079"/>
    </source>
</evidence>
<comment type="similarity">
    <text evidence="1">Belongs to the Mu gp47/PBSX XkdT family.</text>
</comment>
<dbReference type="STRING" id="44742.AXF13_09315"/>
<protein>
    <submittedName>
        <fullName evidence="5">Phage tail protein</fullName>
    </submittedName>
</protein>
<dbReference type="EMBL" id="CP014229">
    <property type="protein sequence ID" value="AMD90306.1"/>
    <property type="molecule type" value="Genomic_DNA"/>
</dbReference>
<dbReference type="Pfam" id="PF26079">
    <property type="entry name" value="Baseplate_J_C"/>
    <property type="match status" value="1"/>
</dbReference>
<dbReference type="KEGG" id="dfi:AXF13_09315"/>
<reference evidence="6" key="1">
    <citation type="submission" date="2016-02" db="EMBL/GenBank/DDBJ databases">
        <authorList>
            <person name="Holder M.E."/>
            <person name="Ajami N.J."/>
            <person name="Petrosino J.F."/>
        </authorList>
    </citation>
    <scope>NUCLEOTIDE SEQUENCE [LARGE SCALE GENOMIC DNA]</scope>
    <source>
        <strain evidence="6">CCUG 45958</strain>
    </source>
</reference>
<dbReference type="RefSeq" id="WP_062252834.1">
    <property type="nucleotide sequence ID" value="NZ_CP014229.1"/>
</dbReference>
<dbReference type="PANTHER" id="PTHR37829">
    <property type="entry name" value="PHAGE-LIKE ELEMENT PBSX PROTEIN XKDT"/>
    <property type="match status" value="1"/>
</dbReference>
<dbReference type="PANTHER" id="PTHR37829:SF3">
    <property type="entry name" value="PROTEIN JAYE-RELATED"/>
    <property type="match status" value="1"/>
</dbReference>
<evidence type="ECO:0000259" key="3">
    <source>
        <dbReference type="Pfam" id="PF26078"/>
    </source>
</evidence>
<name>A0A120KMA7_9BACT</name>
<feature type="domain" description="Baseplate J-like central" evidence="3">
    <location>
        <begin position="192"/>
        <end position="261"/>
    </location>
</feature>